<dbReference type="AlphaFoldDB" id="A0AAD6IKN4"/>
<protein>
    <submittedName>
        <fullName evidence="1">Uncharacterized protein</fullName>
    </submittedName>
</protein>
<reference evidence="1" key="1">
    <citation type="journal article" date="2023" name="IMA Fungus">
        <title>Comparative genomic study of the Penicillium genus elucidates a diverse pangenome and 15 lateral gene transfer events.</title>
        <authorList>
            <person name="Petersen C."/>
            <person name="Sorensen T."/>
            <person name="Nielsen M.R."/>
            <person name="Sondergaard T.E."/>
            <person name="Sorensen J.L."/>
            <person name="Fitzpatrick D.A."/>
            <person name="Frisvad J.C."/>
            <person name="Nielsen K.L."/>
        </authorList>
    </citation>
    <scope>NUCLEOTIDE SEQUENCE</scope>
    <source>
        <strain evidence="1">IBT 15450</strain>
    </source>
</reference>
<reference evidence="1" key="2">
    <citation type="submission" date="2023-01" db="EMBL/GenBank/DDBJ databases">
        <authorList>
            <person name="Petersen C."/>
        </authorList>
    </citation>
    <scope>NUCLEOTIDE SEQUENCE</scope>
    <source>
        <strain evidence="1">IBT 15450</strain>
    </source>
</reference>
<comment type="caution">
    <text evidence="1">The sequence shown here is derived from an EMBL/GenBank/DDBJ whole genome shotgun (WGS) entry which is preliminary data.</text>
</comment>
<keyword evidence="2" id="KW-1185">Reference proteome</keyword>
<evidence type="ECO:0000313" key="2">
    <source>
        <dbReference type="Proteomes" id="UP001219568"/>
    </source>
</evidence>
<dbReference type="Proteomes" id="UP001219568">
    <property type="component" value="Unassembled WGS sequence"/>
</dbReference>
<name>A0AAD6IKN4_PENCN</name>
<organism evidence="1 2">
    <name type="scientific">Penicillium canescens</name>
    <dbReference type="NCBI Taxonomy" id="5083"/>
    <lineage>
        <taxon>Eukaryota</taxon>
        <taxon>Fungi</taxon>
        <taxon>Dikarya</taxon>
        <taxon>Ascomycota</taxon>
        <taxon>Pezizomycotina</taxon>
        <taxon>Eurotiomycetes</taxon>
        <taxon>Eurotiomycetidae</taxon>
        <taxon>Eurotiales</taxon>
        <taxon>Aspergillaceae</taxon>
        <taxon>Penicillium</taxon>
    </lineage>
</organism>
<accession>A0AAD6IKN4</accession>
<gene>
    <name evidence="1" type="ORF">N7460_002842</name>
</gene>
<sequence>MDSRLLQGCMQPLAVAIFSHRGWSMGEKSLNAWLSILQFPDSTTATMLSPATSPRFHVQAVRMDTHSCDAVAFYIAALAWPIWSRHLPDVVLMQ</sequence>
<proteinExistence type="predicted"/>
<evidence type="ECO:0000313" key="1">
    <source>
        <dbReference type="EMBL" id="KAJ6052308.1"/>
    </source>
</evidence>
<dbReference type="EMBL" id="JAQJZL010000002">
    <property type="protein sequence ID" value="KAJ6052308.1"/>
    <property type="molecule type" value="Genomic_DNA"/>
</dbReference>